<protein>
    <submittedName>
        <fullName evidence="2">Uncharacterized protein</fullName>
    </submittedName>
</protein>
<gene>
    <name evidence="2" type="ORF">PPNO1_LOCUS2616</name>
</gene>
<dbReference type="Proteomes" id="UP000838763">
    <property type="component" value="Unassembled WGS sequence"/>
</dbReference>
<dbReference type="EMBL" id="CALLCH030000006">
    <property type="protein sequence ID" value="CAI4212868.1"/>
    <property type="molecule type" value="Genomic_DNA"/>
</dbReference>
<organism evidence="2 3">
    <name type="scientific">Parascedosporium putredinis</name>
    <dbReference type="NCBI Taxonomy" id="1442378"/>
    <lineage>
        <taxon>Eukaryota</taxon>
        <taxon>Fungi</taxon>
        <taxon>Dikarya</taxon>
        <taxon>Ascomycota</taxon>
        <taxon>Pezizomycotina</taxon>
        <taxon>Sordariomycetes</taxon>
        <taxon>Hypocreomycetidae</taxon>
        <taxon>Microascales</taxon>
        <taxon>Microascaceae</taxon>
        <taxon>Parascedosporium</taxon>
    </lineage>
</organism>
<dbReference type="Pfam" id="PF16015">
    <property type="entry name" value="Promethin"/>
    <property type="match status" value="1"/>
</dbReference>
<sequence length="198" mass="21570">MGFESPQPRTSRKNERYLPDSLKSSAEKRASGLLAFLARQLDRIVSPDARQIAYNAIYSFYEERPLLASFVFAQILFSFIPILLFGAFVLSVAAFAFGVALIFTLFWAGVALFVLVPTLVLTSSFALIAYAWALSSFLITRQMYSWIVGPEEEPRALEHGTAAPASQGNGKAGNTGVVRFDRTAEKPAYTSGIAAGGK</sequence>
<evidence type="ECO:0000313" key="2">
    <source>
        <dbReference type="EMBL" id="CAI4212868.1"/>
    </source>
</evidence>
<keyword evidence="1" id="KW-1133">Transmembrane helix</keyword>
<proteinExistence type="predicted"/>
<dbReference type="OrthoDB" id="3928876at2759"/>
<keyword evidence="1" id="KW-0812">Transmembrane</keyword>
<feature type="transmembrane region" description="Helical" evidence="1">
    <location>
        <begin position="105"/>
        <end position="133"/>
    </location>
</feature>
<keyword evidence="3" id="KW-1185">Reference proteome</keyword>
<feature type="transmembrane region" description="Helical" evidence="1">
    <location>
        <begin position="66"/>
        <end position="99"/>
    </location>
</feature>
<keyword evidence="1" id="KW-0472">Membrane</keyword>
<accession>A0A9P1GZV2</accession>
<reference evidence="2" key="1">
    <citation type="submission" date="2022-11" db="EMBL/GenBank/DDBJ databases">
        <authorList>
            <person name="Scott C."/>
            <person name="Bruce N."/>
        </authorList>
    </citation>
    <scope>NUCLEOTIDE SEQUENCE</scope>
</reference>
<comment type="caution">
    <text evidence="2">The sequence shown here is derived from an EMBL/GenBank/DDBJ whole genome shotgun (WGS) entry which is preliminary data.</text>
</comment>
<evidence type="ECO:0000256" key="1">
    <source>
        <dbReference type="SAM" id="Phobius"/>
    </source>
</evidence>
<name>A0A9P1GZV2_9PEZI</name>
<dbReference type="AlphaFoldDB" id="A0A9P1GZV2"/>
<evidence type="ECO:0000313" key="3">
    <source>
        <dbReference type="Proteomes" id="UP000838763"/>
    </source>
</evidence>